<dbReference type="Gene3D" id="1.10.10.10">
    <property type="entry name" value="Winged helix-like DNA-binding domain superfamily/Winged helix DNA-binding domain"/>
    <property type="match status" value="1"/>
</dbReference>
<name>A0A6J4KQR7_9BACT</name>
<gene>
    <name evidence="1" type="ORF">AVDCRST_MAG11-1523</name>
</gene>
<dbReference type="InterPro" id="IPR036388">
    <property type="entry name" value="WH-like_DNA-bd_sf"/>
</dbReference>
<dbReference type="EMBL" id="CADCTU010000341">
    <property type="protein sequence ID" value="CAA9311453.1"/>
    <property type="molecule type" value="Genomic_DNA"/>
</dbReference>
<dbReference type="PANTHER" id="PTHR34849">
    <property type="entry name" value="SSL5025 PROTEIN"/>
    <property type="match status" value="1"/>
</dbReference>
<evidence type="ECO:0000313" key="1">
    <source>
        <dbReference type="EMBL" id="CAA9311453.1"/>
    </source>
</evidence>
<proteinExistence type="predicted"/>
<dbReference type="InterPro" id="IPR009057">
    <property type="entry name" value="Homeodomain-like_sf"/>
</dbReference>
<dbReference type="InterPro" id="IPR007367">
    <property type="entry name" value="DUF433"/>
</dbReference>
<protein>
    <recommendedName>
        <fullName evidence="2">DUF433 domain-containing protein</fullName>
    </recommendedName>
</protein>
<dbReference type="AlphaFoldDB" id="A0A6J4KQR7"/>
<reference evidence="1" key="1">
    <citation type="submission" date="2020-02" db="EMBL/GenBank/DDBJ databases">
        <authorList>
            <person name="Meier V. D."/>
        </authorList>
    </citation>
    <scope>NUCLEOTIDE SEQUENCE</scope>
    <source>
        <strain evidence="1">AVDCRST_MAG11</strain>
    </source>
</reference>
<accession>A0A6J4KQR7</accession>
<organism evidence="1">
    <name type="scientific">uncultured Gemmatimonadaceae bacterium</name>
    <dbReference type="NCBI Taxonomy" id="246130"/>
    <lineage>
        <taxon>Bacteria</taxon>
        <taxon>Pseudomonadati</taxon>
        <taxon>Gemmatimonadota</taxon>
        <taxon>Gemmatimonadia</taxon>
        <taxon>Gemmatimonadales</taxon>
        <taxon>Gemmatimonadaceae</taxon>
        <taxon>environmental samples</taxon>
    </lineage>
</organism>
<evidence type="ECO:0008006" key="2">
    <source>
        <dbReference type="Google" id="ProtNLM"/>
    </source>
</evidence>
<dbReference type="Pfam" id="PF04255">
    <property type="entry name" value="DUF433"/>
    <property type="match status" value="1"/>
</dbReference>
<dbReference type="SUPFAM" id="SSF46689">
    <property type="entry name" value="Homeodomain-like"/>
    <property type="match status" value="1"/>
</dbReference>
<dbReference type="PANTHER" id="PTHR34849:SF5">
    <property type="entry name" value="SSL2733 PROTEIN"/>
    <property type="match status" value="1"/>
</dbReference>
<sequence length="75" mass="8395">MDYRERITIEPGKRGGKPCIRGLRITVYDVLDYLAGGMSEAEILADFPDLERDDIRAALAFAADRERRLVADPVA</sequence>